<dbReference type="PANTHER" id="PTHR47522">
    <property type="entry name" value="SALVADOR FAMILY WW DOMAIN-CONTAINING PROTEIN 1"/>
    <property type="match status" value="1"/>
</dbReference>
<dbReference type="PANTHER" id="PTHR47522:SF2">
    <property type="entry name" value="PROTEIN SALVADOR HOMOLOG 1"/>
    <property type="match status" value="1"/>
</dbReference>
<dbReference type="AlphaFoldDB" id="R7UEY4"/>
<dbReference type="STRING" id="283909.R7UEY4"/>
<dbReference type="EMBL" id="AMQN01008104">
    <property type="status" value="NOT_ANNOTATED_CDS"/>
    <property type="molecule type" value="Genomic_DNA"/>
</dbReference>
<evidence type="ECO:0000256" key="1">
    <source>
        <dbReference type="ARBA" id="ARBA00022553"/>
    </source>
</evidence>
<dbReference type="InterPro" id="IPR001202">
    <property type="entry name" value="WW_dom"/>
</dbReference>
<dbReference type="SMART" id="SM00456">
    <property type="entry name" value="WW"/>
    <property type="match status" value="2"/>
</dbReference>
<dbReference type="InterPro" id="IPR030030">
    <property type="entry name" value="Sav"/>
</dbReference>
<evidence type="ECO:0000313" key="6">
    <source>
        <dbReference type="EnsemblMetazoa" id="CapteP44436"/>
    </source>
</evidence>
<dbReference type="OMA" id="MSYESAR"/>
<evidence type="ECO:0000313" key="7">
    <source>
        <dbReference type="Proteomes" id="UP000014760"/>
    </source>
</evidence>
<feature type="domain" description="SARAH" evidence="4">
    <location>
        <begin position="131"/>
        <end position="178"/>
    </location>
</feature>
<dbReference type="GO" id="GO:0008285">
    <property type="term" value="P:negative regulation of cell population proliferation"/>
    <property type="evidence" value="ECO:0007669"/>
    <property type="project" value="TreeGrafter"/>
</dbReference>
<dbReference type="OrthoDB" id="5339429at2759"/>
<evidence type="ECO:0000259" key="4">
    <source>
        <dbReference type="PROSITE" id="PS50951"/>
    </source>
</evidence>
<dbReference type="EMBL" id="KB302198">
    <property type="protein sequence ID" value="ELU04529.1"/>
    <property type="molecule type" value="Genomic_DNA"/>
</dbReference>
<reference evidence="7" key="1">
    <citation type="submission" date="2012-12" db="EMBL/GenBank/DDBJ databases">
        <authorList>
            <person name="Hellsten U."/>
            <person name="Grimwood J."/>
            <person name="Chapman J.A."/>
            <person name="Shapiro H."/>
            <person name="Aerts A."/>
            <person name="Otillar R.P."/>
            <person name="Terry A.Y."/>
            <person name="Boore J.L."/>
            <person name="Simakov O."/>
            <person name="Marletaz F."/>
            <person name="Cho S.-J."/>
            <person name="Edsinger-Gonzales E."/>
            <person name="Havlak P."/>
            <person name="Kuo D.-H."/>
            <person name="Larsson T."/>
            <person name="Lv J."/>
            <person name="Arendt D."/>
            <person name="Savage R."/>
            <person name="Osoegawa K."/>
            <person name="de Jong P."/>
            <person name="Lindberg D.R."/>
            <person name="Seaver E.C."/>
            <person name="Weisblat D.A."/>
            <person name="Putnam N.H."/>
            <person name="Grigoriev I.V."/>
            <person name="Rokhsar D.S."/>
        </authorList>
    </citation>
    <scope>NUCLEOTIDE SEQUENCE</scope>
    <source>
        <strain evidence="7">I ESC-2004</strain>
    </source>
</reference>
<gene>
    <name evidence="5" type="ORF">CAPTEDRAFT_44436</name>
</gene>
<dbReference type="GO" id="GO:0043065">
    <property type="term" value="P:positive regulation of apoptotic process"/>
    <property type="evidence" value="ECO:0007669"/>
    <property type="project" value="TreeGrafter"/>
</dbReference>
<feature type="domain" description="WW" evidence="3">
    <location>
        <begin position="2"/>
        <end position="35"/>
    </location>
</feature>
<dbReference type="GO" id="GO:0060090">
    <property type="term" value="F:molecular adaptor activity"/>
    <property type="evidence" value="ECO:0007669"/>
    <property type="project" value="InterPro"/>
</dbReference>
<dbReference type="PROSITE" id="PS50951">
    <property type="entry name" value="SARAH"/>
    <property type="match status" value="1"/>
</dbReference>
<name>R7UEY4_CAPTE</name>
<dbReference type="FunFam" id="2.20.70.10:FF:000035">
    <property type="entry name" value="Salvador homolog 1 (Drosophila)"/>
    <property type="match status" value="1"/>
</dbReference>
<dbReference type="CDD" id="cd21433">
    <property type="entry name" value="SARAH_Sav"/>
    <property type="match status" value="1"/>
</dbReference>
<dbReference type="EnsemblMetazoa" id="CapteT44436">
    <property type="protein sequence ID" value="CapteP44436"/>
    <property type="gene ID" value="CapteG44436"/>
</dbReference>
<dbReference type="Gene3D" id="2.20.70.10">
    <property type="match status" value="2"/>
</dbReference>
<reference evidence="5 7" key="2">
    <citation type="journal article" date="2013" name="Nature">
        <title>Insights into bilaterian evolution from three spiralian genomes.</title>
        <authorList>
            <person name="Simakov O."/>
            <person name="Marletaz F."/>
            <person name="Cho S.J."/>
            <person name="Edsinger-Gonzales E."/>
            <person name="Havlak P."/>
            <person name="Hellsten U."/>
            <person name="Kuo D.H."/>
            <person name="Larsson T."/>
            <person name="Lv J."/>
            <person name="Arendt D."/>
            <person name="Savage R."/>
            <person name="Osoegawa K."/>
            <person name="de Jong P."/>
            <person name="Grimwood J."/>
            <person name="Chapman J.A."/>
            <person name="Shapiro H."/>
            <person name="Aerts A."/>
            <person name="Otillar R.P."/>
            <person name="Terry A.Y."/>
            <person name="Boore J.L."/>
            <person name="Grigoriev I.V."/>
            <person name="Lindberg D.R."/>
            <person name="Seaver E.C."/>
            <person name="Weisblat D.A."/>
            <person name="Putnam N.H."/>
            <person name="Rokhsar D.S."/>
        </authorList>
    </citation>
    <scope>NUCLEOTIDE SEQUENCE</scope>
    <source>
        <strain evidence="5 7">I ESC-2004</strain>
    </source>
</reference>
<reference evidence="6" key="3">
    <citation type="submission" date="2015-06" db="UniProtKB">
        <authorList>
            <consortium name="EnsemblMetazoa"/>
        </authorList>
    </citation>
    <scope>IDENTIFICATION</scope>
</reference>
<evidence type="ECO:0000259" key="3">
    <source>
        <dbReference type="PROSITE" id="PS50020"/>
    </source>
</evidence>
<dbReference type="Proteomes" id="UP000014760">
    <property type="component" value="Unassembled WGS sequence"/>
</dbReference>
<keyword evidence="7" id="KW-1185">Reference proteome</keyword>
<dbReference type="GO" id="GO:0006915">
    <property type="term" value="P:apoptotic process"/>
    <property type="evidence" value="ECO:0007669"/>
    <property type="project" value="InterPro"/>
</dbReference>
<dbReference type="PROSITE" id="PS01159">
    <property type="entry name" value="WW_DOMAIN_1"/>
    <property type="match status" value="1"/>
</dbReference>
<evidence type="ECO:0000313" key="5">
    <source>
        <dbReference type="EMBL" id="ELU04529.1"/>
    </source>
</evidence>
<accession>R7UEY4</accession>
<dbReference type="InterPro" id="IPR036020">
    <property type="entry name" value="WW_dom_sf"/>
</dbReference>
<feature type="non-terminal residue" evidence="5">
    <location>
        <position position="1"/>
    </location>
</feature>
<dbReference type="SUPFAM" id="SSF51045">
    <property type="entry name" value="WW domain"/>
    <property type="match status" value="2"/>
</dbReference>
<dbReference type="InterPro" id="IPR011524">
    <property type="entry name" value="SARAH_dom"/>
</dbReference>
<dbReference type="HOGENOM" id="CLU_096945_0_0_1"/>
<sequence length="183" mass="21823">ELPLPFGWSVDWTERGRKYYVDHNTQTTHWNHPLEQESLPTGWEKIESVEHGNYYVNHITKTTQYHHPCSPLSPSSYLMPQSASPFPVRPHYITQQPTFHNVLVPANPYLTTEIPPWLHVYYKAAPEHDQRLKWELFRLPDLESFDAMLTRLFKQELEQIVMGYEHFRAALIWELERRKKNGQ</sequence>
<dbReference type="Pfam" id="PF00397">
    <property type="entry name" value="WW"/>
    <property type="match status" value="2"/>
</dbReference>
<keyword evidence="2" id="KW-0677">Repeat</keyword>
<keyword evidence="1" id="KW-0597">Phosphoprotein</keyword>
<evidence type="ECO:0008006" key="8">
    <source>
        <dbReference type="Google" id="ProtNLM"/>
    </source>
</evidence>
<protein>
    <recommendedName>
        <fullName evidence="8">WW domain-containing protein</fullName>
    </recommendedName>
</protein>
<proteinExistence type="predicted"/>
<dbReference type="GO" id="GO:0035329">
    <property type="term" value="P:hippo signaling"/>
    <property type="evidence" value="ECO:0007669"/>
    <property type="project" value="InterPro"/>
</dbReference>
<dbReference type="PROSITE" id="PS50020">
    <property type="entry name" value="WW_DOMAIN_2"/>
    <property type="match status" value="2"/>
</dbReference>
<feature type="non-terminal residue" evidence="5">
    <location>
        <position position="183"/>
    </location>
</feature>
<dbReference type="CDD" id="cd00201">
    <property type="entry name" value="WW"/>
    <property type="match status" value="2"/>
</dbReference>
<evidence type="ECO:0000256" key="2">
    <source>
        <dbReference type="ARBA" id="ARBA00022737"/>
    </source>
</evidence>
<feature type="domain" description="WW" evidence="3">
    <location>
        <begin position="37"/>
        <end position="70"/>
    </location>
</feature>
<organism evidence="5">
    <name type="scientific">Capitella teleta</name>
    <name type="common">Polychaete worm</name>
    <dbReference type="NCBI Taxonomy" id="283909"/>
    <lineage>
        <taxon>Eukaryota</taxon>
        <taxon>Metazoa</taxon>
        <taxon>Spiralia</taxon>
        <taxon>Lophotrochozoa</taxon>
        <taxon>Annelida</taxon>
        <taxon>Polychaeta</taxon>
        <taxon>Sedentaria</taxon>
        <taxon>Scolecida</taxon>
        <taxon>Capitellidae</taxon>
        <taxon>Capitella</taxon>
    </lineage>
</organism>
<dbReference type="GO" id="GO:0005829">
    <property type="term" value="C:cytosol"/>
    <property type="evidence" value="ECO:0007669"/>
    <property type="project" value="TreeGrafter"/>
</dbReference>